<organism evidence="2 3">
    <name type="scientific">Legionella sainthelensi</name>
    <dbReference type="NCBI Taxonomy" id="28087"/>
    <lineage>
        <taxon>Bacteria</taxon>
        <taxon>Pseudomonadati</taxon>
        <taxon>Pseudomonadota</taxon>
        <taxon>Gammaproteobacteria</taxon>
        <taxon>Legionellales</taxon>
        <taxon>Legionellaceae</taxon>
        <taxon>Legionella</taxon>
    </lineage>
</organism>
<evidence type="ECO:0000313" key="3">
    <source>
        <dbReference type="Proteomes" id="UP000054621"/>
    </source>
</evidence>
<feature type="transmembrane region" description="Helical" evidence="1">
    <location>
        <begin position="136"/>
        <end position="157"/>
    </location>
</feature>
<sequence>MWLAQHAAISIIVATLSHASMRVPFKSLVFGMLLANLIDIDHAFDVGSDNGYANSLTLHIFHIYSGLIASIFYLIALKFSHQRYLFLGLCYGLIFHLGADAIGAFLHYQIDYLFGLSVILLLLLWYVVNKFMNKRYCIVIWFSVFIYSLIDFFQMYINYFVFSNAYNYTAWSWIVAVILLLIYCLIFRYVLISSIEENVNIEA</sequence>
<evidence type="ECO:0000256" key="1">
    <source>
        <dbReference type="SAM" id="Phobius"/>
    </source>
</evidence>
<gene>
    <name evidence="2" type="ORF">Lsai_3361</name>
</gene>
<dbReference type="Proteomes" id="UP000054621">
    <property type="component" value="Unassembled WGS sequence"/>
</dbReference>
<dbReference type="PATRIC" id="fig|28087.4.peg.3601"/>
<dbReference type="eggNOG" id="ENOG50344DS">
    <property type="taxonomic scope" value="Bacteria"/>
</dbReference>
<keyword evidence="1" id="KW-0472">Membrane</keyword>
<dbReference type="EMBL" id="LNYV01000037">
    <property type="protein sequence ID" value="KTD54539.1"/>
    <property type="molecule type" value="Genomic_DNA"/>
</dbReference>
<reference evidence="2 3" key="1">
    <citation type="submission" date="2015-11" db="EMBL/GenBank/DDBJ databases">
        <title>Genomic analysis of 38 Legionella species identifies large and diverse effector repertoires.</title>
        <authorList>
            <person name="Burstein D."/>
            <person name="Amaro F."/>
            <person name="Zusman T."/>
            <person name="Lifshitz Z."/>
            <person name="Cohen O."/>
            <person name="Gilbert J.A."/>
            <person name="Pupko T."/>
            <person name="Shuman H.A."/>
            <person name="Segal G."/>
        </authorList>
    </citation>
    <scope>NUCLEOTIDE SEQUENCE [LARGE SCALE GENOMIC DNA]</scope>
    <source>
        <strain evidence="2 3">Mt.St.Helens-4</strain>
    </source>
</reference>
<dbReference type="RefSeq" id="WP_051544741.1">
    <property type="nucleotide sequence ID" value="NZ_CAAAJE010000018.1"/>
</dbReference>
<evidence type="ECO:0000313" key="2">
    <source>
        <dbReference type="EMBL" id="KTD54539.1"/>
    </source>
</evidence>
<keyword evidence="1" id="KW-1133">Transmembrane helix</keyword>
<protein>
    <submittedName>
        <fullName evidence="2">Uncharacterized protein</fullName>
    </submittedName>
</protein>
<dbReference type="AlphaFoldDB" id="A0A0W0YCG8"/>
<name>A0A0W0YCG8_9GAMM</name>
<dbReference type="OrthoDB" id="9997126at2"/>
<keyword evidence="1" id="KW-0812">Transmembrane</keyword>
<feature type="transmembrane region" description="Helical" evidence="1">
    <location>
        <begin position="169"/>
        <end position="191"/>
    </location>
</feature>
<proteinExistence type="predicted"/>
<feature type="transmembrane region" description="Helical" evidence="1">
    <location>
        <begin position="56"/>
        <end position="77"/>
    </location>
</feature>
<accession>A0A0W0YCG8</accession>
<comment type="caution">
    <text evidence="2">The sequence shown here is derived from an EMBL/GenBank/DDBJ whole genome shotgun (WGS) entry which is preliminary data.</text>
</comment>
<feature type="transmembrane region" description="Helical" evidence="1">
    <location>
        <begin position="84"/>
        <end position="106"/>
    </location>
</feature>
<feature type="transmembrane region" description="Helical" evidence="1">
    <location>
        <begin position="112"/>
        <end position="129"/>
    </location>
</feature>